<dbReference type="Proteomes" id="UP000789405">
    <property type="component" value="Unassembled WGS sequence"/>
</dbReference>
<sequence>LHSQNIFVFQDMLKTKARSIYEQLKDGGVVFPTIFVASNSWMTVVKYENWLKWLDSQVNQPTVLLADNCHTYSSPRLKNIKLKFLPPNTTSVIQPCDASNIKNFKANYRKLLVTKWIDNIENEKSIVPINIKEAIYFISDKTPTEESIIRDILKELGLIDIENSDYENDKDEEDEEFIDDLVPYNEGKKALEIAKKYLEQSQFATENDIDLL</sequence>
<dbReference type="InterPro" id="IPR004875">
    <property type="entry name" value="DDE_SF_endonuclease_dom"/>
</dbReference>
<comment type="caution">
    <text evidence="2">The sequence shown here is derived from an EMBL/GenBank/DDBJ whole genome shotgun (WGS) entry which is preliminary data.</text>
</comment>
<dbReference type="AlphaFoldDB" id="A0A9N9JNV8"/>
<evidence type="ECO:0000313" key="3">
    <source>
        <dbReference type="Proteomes" id="UP000789405"/>
    </source>
</evidence>
<protein>
    <submittedName>
        <fullName evidence="2">11440_t:CDS:1</fullName>
    </submittedName>
</protein>
<reference evidence="2" key="1">
    <citation type="submission" date="2021-06" db="EMBL/GenBank/DDBJ databases">
        <authorList>
            <person name="Kallberg Y."/>
            <person name="Tangrot J."/>
            <person name="Rosling A."/>
        </authorList>
    </citation>
    <scope>NUCLEOTIDE SEQUENCE</scope>
    <source>
        <strain evidence="2">MA453B</strain>
    </source>
</reference>
<organism evidence="2 3">
    <name type="scientific">Dentiscutata erythropus</name>
    <dbReference type="NCBI Taxonomy" id="1348616"/>
    <lineage>
        <taxon>Eukaryota</taxon>
        <taxon>Fungi</taxon>
        <taxon>Fungi incertae sedis</taxon>
        <taxon>Mucoromycota</taxon>
        <taxon>Glomeromycotina</taxon>
        <taxon>Glomeromycetes</taxon>
        <taxon>Diversisporales</taxon>
        <taxon>Gigasporaceae</taxon>
        <taxon>Dentiscutata</taxon>
    </lineage>
</organism>
<keyword evidence="3" id="KW-1185">Reference proteome</keyword>
<evidence type="ECO:0000259" key="1">
    <source>
        <dbReference type="Pfam" id="PF03184"/>
    </source>
</evidence>
<dbReference type="OrthoDB" id="2392502at2759"/>
<dbReference type="GO" id="GO:0003676">
    <property type="term" value="F:nucleic acid binding"/>
    <property type="evidence" value="ECO:0007669"/>
    <property type="project" value="InterPro"/>
</dbReference>
<feature type="non-terminal residue" evidence="2">
    <location>
        <position position="1"/>
    </location>
</feature>
<name>A0A9N9JNV8_9GLOM</name>
<dbReference type="EMBL" id="CAJVPY010023800">
    <property type="protein sequence ID" value="CAG8785652.1"/>
    <property type="molecule type" value="Genomic_DNA"/>
</dbReference>
<dbReference type="Pfam" id="PF03184">
    <property type="entry name" value="DDE_1"/>
    <property type="match status" value="1"/>
</dbReference>
<accession>A0A9N9JNV8</accession>
<feature type="domain" description="DDE-1" evidence="1">
    <location>
        <begin position="35"/>
        <end position="139"/>
    </location>
</feature>
<gene>
    <name evidence="2" type="ORF">DERYTH_LOCUS20347</name>
</gene>
<evidence type="ECO:0000313" key="2">
    <source>
        <dbReference type="EMBL" id="CAG8785652.1"/>
    </source>
</evidence>
<proteinExistence type="predicted"/>